<evidence type="ECO:0000313" key="4">
    <source>
        <dbReference type="Proteomes" id="UP000596130"/>
    </source>
</evidence>
<dbReference type="AlphaFoldDB" id="A0A7T4TZ89"/>
<organism evidence="3 4">
    <name type="scientific">Streptomyces alfalfae</name>
    <dbReference type="NCBI Taxonomy" id="1642299"/>
    <lineage>
        <taxon>Bacteria</taxon>
        <taxon>Bacillati</taxon>
        <taxon>Actinomycetota</taxon>
        <taxon>Actinomycetes</taxon>
        <taxon>Kitasatosporales</taxon>
        <taxon>Streptomycetaceae</taxon>
        <taxon>Streptomyces</taxon>
    </lineage>
</organism>
<gene>
    <name evidence="3" type="ORF">I8755_23100</name>
</gene>
<protein>
    <recommendedName>
        <fullName evidence="5">Serine/arginine repetitive matrix protein 2</fullName>
    </recommendedName>
</protein>
<dbReference type="Proteomes" id="UP000596130">
    <property type="component" value="Chromosome"/>
</dbReference>
<accession>A0A7T4TZ89</accession>
<feature type="transmembrane region" description="Helical" evidence="2">
    <location>
        <begin position="46"/>
        <end position="68"/>
    </location>
</feature>
<dbReference type="RefSeq" id="WP_198503465.1">
    <property type="nucleotide sequence ID" value="NZ_CP065959.1"/>
</dbReference>
<feature type="region of interest" description="Disordered" evidence="1">
    <location>
        <begin position="77"/>
        <end position="105"/>
    </location>
</feature>
<evidence type="ECO:0000256" key="2">
    <source>
        <dbReference type="SAM" id="Phobius"/>
    </source>
</evidence>
<keyword evidence="2" id="KW-0812">Transmembrane</keyword>
<proteinExistence type="predicted"/>
<feature type="compositionally biased region" description="Basic and acidic residues" evidence="1">
    <location>
        <begin position="17"/>
        <end position="27"/>
    </location>
</feature>
<evidence type="ECO:0000313" key="3">
    <source>
        <dbReference type="EMBL" id="QQC90975.1"/>
    </source>
</evidence>
<evidence type="ECO:0000256" key="1">
    <source>
        <dbReference type="SAM" id="MobiDB-lite"/>
    </source>
</evidence>
<feature type="region of interest" description="Disordered" evidence="1">
    <location>
        <begin position="1"/>
        <end position="27"/>
    </location>
</feature>
<name>A0A7T4TZ89_9ACTN</name>
<sequence>MRSREPVRADGPARAFDPVRQEWQDTEEERRIAGLHERDAARQRTALHGALAVLAACSLAFGVWALGWKDEPGPVAYRGEWGPSREEGGGGGSTASPSPTGALPADYEEVTDLQGYRLAVPRGWEREQISPDEGHDVVNYRSPDGARRLQVYQVGEATPYDSLREYLKVSSVRKAEGYEQISFGRLERDGLPAARLEHLTDRIPGEREIGIWHVIDQRFEAFDGRLYAVAAYGAEADGRADEEELLTTALTWFCPPFQECPTPGT</sequence>
<keyword evidence="2" id="KW-1133">Transmembrane helix</keyword>
<reference evidence="3 4" key="1">
    <citation type="submission" date="2020-12" db="EMBL/GenBank/DDBJ databases">
        <title>Identification and biosynthesis of polyene macrolides produced by Streptomyces alfalfae Men-myco-93-63.</title>
        <authorList>
            <person name="Liu D."/>
            <person name="Li Y."/>
            <person name="Liu L."/>
            <person name="Han X."/>
            <person name="Shen F."/>
        </authorList>
    </citation>
    <scope>NUCLEOTIDE SEQUENCE [LARGE SCALE GENOMIC DNA]</scope>
    <source>
        <strain evidence="3 4">Men-myco-93-63</strain>
    </source>
</reference>
<evidence type="ECO:0008006" key="5">
    <source>
        <dbReference type="Google" id="ProtNLM"/>
    </source>
</evidence>
<keyword evidence="2" id="KW-0472">Membrane</keyword>
<dbReference type="EMBL" id="CP065959">
    <property type="protein sequence ID" value="QQC90975.1"/>
    <property type="molecule type" value="Genomic_DNA"/>
</dbReference>